<sequence>MDTVESVTIELLNALPKLKRIILSPPFTLEMADYCVQSDALRSFSCRKHRNASPRPMFTNPDSFQSHTNCASHSLSSLFVTLPFRDAVKFIRRLTTPEKIKEFGITSILPETRNSFATLVTTVAEVFTGLRTLGLYSPPGLRSGTKEGIDIRVLAPLLHHSELHHLDIAHGEPLDLQYQDLEDMALAWPSIKTLNLNPMPASCSPSSLTLEALQPFARHSHDLRHLGLYLDTTNSSMDSLRDCPRFQNLGALAVAMSAIQETSLIAMILSRIFPADCHLSHFRPVDVRFMPKEYGNVFLSRVKQWAEVVRLLPFFIQARLEERMTIN</sequence>
<keyword evidence="2" id="KW-1185">Reference proteome</keyword>
<dbReference type="AlphaFoldDB" id="A0A9P6CCS5"/>
<organism evidence="1 2">
    <name type="scientific">Collybia nuda</name>
    <dbReference type="NCBI Taxonomy" id="64659"/>
    <lineage>
        <taxon>Eukaryota</taxon>
        <taxon>Fungi</taxon>
        <taxon>Dikarya</taxon>
        <taxon>Basidiomycota</taxon>
        <taxon>Agaricomycotina</taxon>
        <taxon>Agaricomycetes</taxon>
        <taxon>Agaricomycetidae</taxon>
        <taxon>Agaricales</taxon>
        <taxon>Tricholomatineae</taxon>
        <taxon>Clitocybaceae</taxon>
        <taxon>Collybia</taxon>
    </lineage>
</organism>
<accession>A0A9P6CCS5</accession>
<reference evidence="1" key="1">
    <citation type="submission" date="2020-11" db="EMBL/GenBank/DDBJ databases">
        <authorList>
            <consortium name="DOE Joint Genome Institute"/>
            <person name="Ahrendt S."/>
            <person name="Riley R."/>
            <person name="Andreopoulos W."/>
            <person name="Labutti K."/>
            <person name="Pangilinan J."/>
            <person name="Ruiz-Duenas F.J."/>
            <person name="Barrasa J.M."/>
            <person name="Sanchez-Garcia M."/>
            <person name="Camarero S."/>
            <person name="Miyauchi S."/>
            <person name="Serrano A."/>
            <person name="Linde D."/>
            <person name="Babiker R."/>
            <person name="Drula E."/>
            <person name="Ayuso-Fernandez I."/>
            <person name="Pacheco R."/>
            <person name="Padilla G."/>
            <person name="Ferreira P."/>
            <person name="Barriuso J."/>
            <person name="Kellner H."/>
            <person name="Castanera R."/>
            <person name="Alfaro M."/>
            <person name="Ramirez L."/>
            <person name="Pisabarro A.G."/>
            <person name="Kuo A."/>
            <person name="Tritt A."/>
            <person name="Lipzen A."/>
            <person name="He G."/>
            <person name="Yan M."/>
            <person name="Ng V."/>
            <person name="Cullen D."/>
            <person name="Martin F."/>
            <person name="Rosso M.-N."/>
            <person name="Henrissat B."/>
            <person name="Hibbett D."/>
            <person name="Martinez A.T."/>
            <person name="Grigoriev I.V."/>
        </authorList>
    </citation>
    <scope>NUCLEOTIDE SEQUENCE</scope>
    <source>
        <strain evidence="1">CBS 247.69</strain>
    </source>
</reference>
<dbReference type="Gene3D" id="3.80.10.10">
    <property type="entry name" value="Ribonuclease Inhibitor"/>
    <property type="match status" value="1"/>
</dbReference>
<dbReference type="InterPro" id="IPR032675">
    <property type="entry name" value="LRR_dom_sf"/>
</dbReference>
<comment type="caution">
    <text evidence="1">The sequence shown here is derived from an EMBL/GenBank/DDBJ whole genome shotgun (WGS) entry which is preliminary data.</text>
</comment>
<proteinExistence type="predicted"/>
<dbReference type="OrthoDB" id="2447803at2759"/>
<dbReference type="Proteomes" id="UP000807353">
    <property type="component" value="Unassembled WGS sequence"/>
</dbReference>
<dbReference type="EMBL" id="MU150290">
    <property type="protein sequence ID" value="KAF9461001.1"/>
    <property type="molecule type" value="Genomic_DNA"/>
</dbReference>
<evidence type="ECO:0000313" key="2">
    <source>
        <dbReference type="Proteomes" id="UP000807353"/>
    </source>
</evidence>
<evidence type="ECO:0000313" key="1">
    <source>
        <dbReference type="EMBL" id="KAF9461001.1"/>
    </source>
</evidence>
<gene>
    <name evidence="1" type="ORF">BDZ94DRAFT_1310973</name>
</gene>
<protein>
    <submittedName>
        <fullName evidence="1">Uncharacterized protein</fullName>
    </submittedName>
</protein>
<name>A0A9P6CCS5_9AGAR</name>